<evidence type="ECO:0000256" key="1">
    <source>
        <dbReference type="ARBA" id="ARBA00023015"/>
    </source>
</evidence>
<dbReference type="Pfam" id="PF08281">
    <property type="entry name" value="Sigma70_r4_2"/>
    <property type="match status" value="1"/>
</dbReference>
<evidence type="ECO:0000259" key="3">
    <source>
        <dbReference type="SMART" id="SM00421"/>
    </source>
</evidence>
<dbReference type="SMART" id="SM00421">
    <property type="entry name" value="HTH_LUXR"/>
    <property type="match status" value="1"/>
</dbReference>
<dbReference type="GO" id="GO:0003677">
    <property type="term" value="F:DNA binding"/>
    <property type="evidence" value="ECO:0007669"/>
    <property type="project" value="InterPro"/>
</dbReference>
<dbReference type="PRINTS" id="PR00038">
    <property type="entry name" value="HTHLUXR"/>
</dbReference>
<dbReference type="GO" id="GO:0006352">
    <property type="term" value="P:DNA-templated transcription initiation"/>
    <property type="evidence" value="ECO:0007669"/>
    <property type="project" value="InterPro"/>
</dbReference>
<sequence length="155" mass="18605">MSTYSFEQVRKLTYYTLKRMNIPKPYDDHFQEAFLVFNNCLCRYNPKRSKFSTFYVHNLHHHYKNLYRNEKRHHSSCYLLPSPVQPPDTIDTTLMLHDLIYHSHLSALEKDVLLLAYEGYTVKETAEKKNISISTVKRTRKKLKEKLSHLYVYSL</sequence>
<evidence type="ECO:0000256" key="2">
    <source>
        <dbReference type="ARBA" id="ARBA00023163"/>
    </source>
</evidence>
<keyword evidence="1" id="KW-0805">Transcription regulation</keyword>
<dbReference type="NCBIfam" id="TIGR02937">
    <property type="entry name" value="sigma70-ECF"/>
    <property type="match status" value="1"/>
</dbReference>
<gene>
    <name evidence="4" type="ORF">H0267_10680</name>
</gene>
<keyword evidence="2" id="KW-0804">Transcription</keyword>
<keyword evidence="5" id="KW-1185">Reference proteome</keyword>
<dbReference type="InterPro" id="IPR016032">
    <property type="entry name" value="Sig_transdc_resp-reg_C-effctor"/>
</dbReference>
<dbReference type="AlphaFoldDB" id="A0A931HWJ7"/>
<accession>A0A931HWJ7</accession>
<organism evidence="4 5">
    <name type="scientific">Halobacillus yeomjeoni</name>
    <dbReference type="NCBI Taxonomy" id="311194"/>
    <lineage>
        <taxon>Bacteria</taxon>
        <taxon>Bacillati</taxon>
        <taxon>Bacillota</taxon>
        <taxon>Bacilli</taxon>
        <taxon>Bacillales</taxon>
        <taxon>Bacillaceae</taxon>
        <taxon>Halobacillus</taxon>
    </lineage>
</organism>
<dbReference type="RefSeq" id="WP_197317299.1">
    <property type="nucleotide sequence ID" value="NZ_JADZSC010000002.1"/>
</dbReference>
<protein>
    <submittedName>
        <fullName evidence="4">Sigma-70 family RNA polymerase sigma factor</fullName>
    </submittedName>
</protein>
<name>A0A931HWJ7_9BACI</name>
<dbReference type="GO" id="GO:0016987">
    <property type="term" value="F:sigma factor activity"/>
    <property type="evidence" value="ECO:0007669"/>
    <property type="project" value="InterPro"/>
</dbReference>
<proteinExistence type="predicted"/>
<dbReference type="Proteomes" id="UP000614490">
    <property type="component" value="Unassembled WGS sequence"/>
</dbReference>
<dbReference type="InterPro" id="IPR036388">
    <property type="entry name" value="WH-like_DNA-bd_sf"/>
</dbReference>
<dbReference type="SUPFAM" id="SSF46894">
    <property type="entry name" value="C-terminal effector domain of the bipartite response regulators"/>
    <property type="match status" value="1"/>
</dbReference>
<dbReference type="SUPFAM" id="SSF88946">
    <property type="entry name" value="Sigma2 domain of RNA polymerase sigma factors"/>
    <property type="match status" value="1"/>
</dbReference>
<evidence type="ECO:0000313" key="4">
    <source>
        <dbReference type="EMBL" id="MBH0230680.1"/>
    </source>
</evidence>
<dbReference type="InterPro" id="IPR013249">
    <property type="entry name" value="RNA_pol_sigma70_r4_t2"/>
</dbReference>
<reference evidence="4 5" key="1">
    <citation type="journal article" date="2005" name="Int. J. Syst. Evol. Microbiol.">
        <title>Halobacillus yeomjeoni sp. nov., isolated from a marine solar saltern in Korea.</title>
        <authorList>
            <person name="Yoon J.H."/>
            <person name="Kang S.J."/>
            <person name="Lee C.H."/>
            <person name="Oh H.W."/>
            <person name="Oh T.K."/>
        </authorList>
    </citation>
    <scope>NUCLEOTIDE SEQUENCE [LARGE SCALE GENOMIC DNA]</scope>
    <source>
        <strain evidence="4 5">KCTC 3957</strain>
    </source>
</reference>
<comment type="caution">
    <text evidence="4">The sequence shown here is derived from an EMBL/GenBank/DDBJ whole genome shotgun (WGS) entry which is preliminary data.</text>
</comment>
<dbReference type="InterPro" id="IPR000792">
    <property type="entry name" value="Tscrpt_reg_LuxR_C"/>
</dbReference>
<dbReference type="Gene3D" id="1.10.10.10">
    <property type="entry name" value="Winged helix-like DNA-binding domain superfamily/Winged helix DNA-binding domain"/>
    <property type="match status" value="1"/>
</dbReference>
<dbReference type="EMBL" id="JADZSC010000002">
    <property type="protein sequence ID" value="MBH0230680.1"/>
    <property type="molecule type" value="Genomic_DNA"/>
</dbReference>
<dbReference type="InterPro" id="IPR014284">
    <property type="entry name" value="RNA_pol_sigma-70_dom"/>
</dbReference>
<feature type="domain" description="HTH luxR-type" evidence="3">
    <location>
        <begin position="102"/>
        <end position="154"/>
    </location>
</feature>
<dbReference type="InterPro" id="IPR013325">
    <property type="entry name" value="RNA_pol_sigma_r2"/>
</dbReference>
<evidence type="ECO:0000313" key="5">
    <source>
        <dbReference type="Proteomes" id="UP000614490"/>
    </source>
</evidence>